<accession>A0ABN2Z4F2</accession>
<reference evidence="1 2" key="1">
    <citation type="journal article" date="2019" name="Int. J. Syst. Evol. Microbiol.">
        <title>The Global Catalogue of Microorganisms (GCM) 10K type strain sequencing project: providing services to taxonomists for standard genome sequencing and annotation.</title>
        <authorList>
            <consortium name="The Broad Institute Genomics Platform"/>
            <consortium name="The Broad Institute Genome Sequencing Center for Infectious Disease"/>
            <person name="Wu L."/>
            <person name="Ma J."/>
        </authorList>
    </citation>
    <scope>NUCLEOTIDE SEQUENCE [LARGE SCALE GENOMIC DNA]</scope>
    <source>
        <strain evidence="1 2">JCM 15921</strain>
    </source>
</reference>
<name>A0ABN2Z4F2_9MICC</name>
<keyword evidence="2" id="KW-1185">Reference proteome</keyword>
<protein>
    <submittedName>
        <fullName evidence="1">Uncharacterized protein</fullName>
    </submittedName>
</protein>
<organism evidence="1 2">
    <name type="scientific">Arthrobacter humicola</name>
    <dbReference type="NCBI Taxonomy" id="409291"/>
    <lineage>
        <taxon>Bacteria</taxon>
        <taxon>Bacillati</taxon>
        <taxon>Actinomycetota</taxon>
        <taxon>Actinomycetes</taxon>
        <taxon>Micrococcales</taxon>
        <taxon>Micrococcaceae</taxon>
        <taxon>Arthrobacter</taxon>
    </lineage>
</organism>
<comment type="caution">
    <text evidence="1">The sequence shown here is derived from an EMBL/GenBank/DDBJ whole genome shotgun (WGS) entry which is preliminary data.</text>
</comment>
<proteinExistence type="predicted"/>
<gene>
    <name evidence="1" type="ORF">GCM10009825_22080</name>
</gene>
<evidence type="ECO:0000313" key="1">
    <source>
        <dbReference type="EMBL" id="GAA2136644.1"/>
    </source>
</evidence>
<dbReference type="EMBL" id="BAAAQB010000030">
    <property type="protein sequence ID" value="GAA2136644.1"/>
    <property type="molecule type" value="Genomic_DNA"/>
</dbReference>
<evidence type="ECO:0000313" key="2">
    <source>
        <dbReference type="Proteomes" id="UP001500102"/>
    </source>
</evidence>
<sequence length="113" mass="12437">MEEKSIAVVVKARNAEGIDVAESCKGVYFSTILGEMFAYLPGTPRDQFSAPVMLEFLDKPAEVCFTLLTWPGREPVPDGTFGGSAFFMESTYAESEGSLKRNRILKSGGRKFK</sequence>
<dbReference type="Proteomes" id="UP001500102">
    <property type="component" value="Unassembled WGS sequence"/>
</dbReference>